<dbReference type="GO" id="GO:0016747">
    <property type="term" value="F:acyltransferase activity, transferring groups other than amino-acyl groups"/>
    <property type="evidence" value="ECO:0007669"/>
    <property type="project" value="InterPro"/>
</dbReference>
<evidence type="ECO:0000313" key="5">
    <source>
        <dbReference type="EMBL" id="QBI52737.1"/>
    </source>
</evidence>
<keyword evidence="2" id="KW-0812">Transmembrane</keyword>
<feature type="transmembrane region" description="Helical" evidence="2">
    <location>
        <begin position="271"/>
        <end position="289"/>
    </location>
</feature>
<dbReference type="EC" id="2.3.1.-" evidence="5"/>
<feature type="transmembrane region" description="Helical" evidence="2">
    <location>
        <begin position="359"/>
        <end position="377"/>
    </location>
</feature>
<feature type="domain" description="SGNH" evidence="4">
    <location>
        <begin position="485"/>
        <end position="701"/>
    </location>
</feature>
<evidence type="ECO:0000313" key="6">
    <source>
        <dbReference type="Proteomes" id="UP000292235"/>
    </source>
</evidence>
<evidence type="ECO:0000259" key="4">
    <source>
        <dbReference type="Pfam" id="PF19040"/>
    </source>
</evidence>
<feature type="transmembrane region" description="Helical" evidence="2">
    <location>
        <begin position="397"/>
        <end position="417"/>
    </location>
</feature>
<dbReference type="PANTHER" id="PTHR23028">
    <property type="entry name" value="ACETYLTRANSFERASE"/>
    <property type="match status" value="1"/>
</dbReference>
<reference evidence="5 6" key="1">
    <citation type="submission" date="2019-02" db="EMBL/GenBank/DDBJ databases">
        <authorList>
            <person name="Khodamoradi S."/>
            <person name="Hahnke R.L."/>
            <person name="Kaempfer P."/>
            <person name="Schumann P."/>
            <person name="Rohde M."/>
            <person name="Steinert M."/>
            <person name="Luzhetskyy A."/>
            <person name="Wink J."/>
            <person name="Ruckert C."/>
        </authorList>
    </citation>
    <scope>NUCLEOTIDE SEQUENCE [LARGE SCALE GENOMIC DNA]</scope>
    <source>
        <strain evidence="5 6">M2</strain>
    </source>
</reference>
<feature type="domain" description="Acyltransferase 3" evidence="3">
    <location>
        <begin position="50"/>
        <end position="379"/>
    </location>
</feature>
<name>A0A4P6Q293_9ACTN</name>
<dbReference type="InterPro" id="IPR043968">
    <property type="entry name" value="SGNH"/>
</dbReference>
<feature type="compositionally biased region" description="Gly residues" evidence="1">
    <location>
        <begin position="36"/>
        <end position="45"/>
    </location>
</feature>
<keyword evidence="5" id="KW-0808">Transferase</keyword>
<gene>
    <name evidence="5" type="primary">oatA1</name>
    <name evidence="5" type="ORF">EKD16_04650</name>
</gene>
<organism evidence="5 6">
    <name type="scientific">Streptomonospora litoralis</name>
    <dbReference type="NCBI Taxonomy" id="2498135"/>
    <lineage>
        <taxon>Bacteria</taxon>
        <taxon>Bacillati</taxon>
        <taxon>Actinomycetota</taxon>
        <taxon>Actinomycetes</taxon>
        <taxon>Streptosporangiales</taxon>
        <taxon>Nocardiopsidaceae</taxon>
        <taxon>Streptomonospora</taxon>
    </lineage>
</organism>
<accession>A0A4P6Q293</accession>
<dbReference type="OrthoDB" id="3404679at2"/>
<dbReference type="KEGG" id="strr:EKD16_04650"/>
<evidence type="ECO:0000256" key="1">
    <source>
        <dbReference type="SAM" id="MobiDB-lite"/>
    </source>
</evidence>
<protein>
    <submittedName>
        <fullName evidence="5">O-acetyltransferase OatA</fullName>
        <ecNumber evidence="5">2.3.1.-</ecNumber>
    </submittedName>
</protein>
<feature type="transmembrane region" description="Helical" evidence="2">
    <location>
        <begin position="237"/>
        <end position="259"/>
    </location>
</feature>
<feature type="region of interest" description="Disordered" evidence="1">
    <location>
        <begin position="1"/>
        <end position="45"/>
    </location>
</feature>
<evidence type="ECO:0000259" key="3">
    <source>
        <dbReference type="Pfam" id="PF01757"/>
    </source>
</evidence>
<dbReference type="AlphaFoldDB" id="A0A4P6Q293"/>
<dbReference type="InterPro" id="IPR002656">
    <property type="entry name" value="Acyl_transf_3_dom"/>
</dbReference>
<dbReference type="GO" id="GO:0016020">
    <property type="term" value="C:membrane"/>
    <property type="evidence" value="ECO:0007669"/>
    <property type="project" value="TreeGrafter"/>
</dbReference>
<feature type="transmembrane region" description="Helical" evidence="2">
    <location>
        <begin position="114"/>
        <end position="133"/>
    </location>
</feature>
<feature type="transmembrane region" description="Helical" evidence="2">
    <location>
        <begin position="186"/>
        <end position="204"/>
    </location>
</feature>
<dbReference type="Proteomes" id="UP000292235">
    <property type="component" value="Chromosome"/>
</dbReference>
<keyword evidence="5" id="KW-0012">Acyltransferase</keyword>
<proteinExistence type="predicted"/>
<dbReference type="Pfam" id="PF19040">
    <property type="entry name" value="SGNH"/>
    <property type="match status" value="1"/>
</dbReference>
<dbReference type="EMBL" id="CP036455">
    <property type="protein sequence ID" value="QBI52737.1"/>
    <property type="molecule type" value="Genomic_DNA"/>
</dbReference>
<feature type="transmembrane region" description="Helical" evidence="2">
    <location>
        <begin position="295"/>
        <end position="314"/>
    </location>
</feature>
<feature type="compositionally biased region" description="Low complexity" evidence="1">
    <location>
        <begin position="18"/>
        <end position="30"/>
    </location>
</feature>
<evidence type="ECO:0000256" key="2">
    <source>
        <dbReference type="SAM" id="Phobius"/>
    </source>
</evidence>
<keyword evidence="2" id="KW-0472">Membrane</keyword>
<keyword evidence="6" id="KW-1185">Reference proteome</keyword>
<feature type="transmembrane region" description="Helical" evidence="2">
    <location>
        <begin position="335"/>
        <end position="353"/>
    </location>
</feature>
<dbReference type="InterPro" id="IPR050879">
    <property type="entry name" value="Acyltransferase_3"/>
</dbReference>
<dbReference type="Pfam" id="PF01757">
    <property type="entry name" value="Acyl_transf_3"/>
    <property type="match status" value="1"/>
</dbReference>
<keyword evidence="2" id="KW-1133">Transmembrane helix</keyword>
<feature type="transmembrane region" description="Helical" evidence="2">
    <location>
        <begin position="75"/>
        <end position="94"/>
    </location>
</feature>
<dbReference type="PANTHER" id="PTHR23028:SF53">
    <property type="entry name" value="ACYL_TRANSF_3 DOMAIN-CONTAINING PROTEIN"/>
    <property type="match status" value="1"/>
</dbReference>
<dbReference type="GO" id="GO:0009103">
    <property type="term" value="P:lipopolysaccharide biosynthetic process"/>
    <property type="evidence" value="ECO:0007669"/>
    <property type="project" value="TreeGrafter"/>
</dbReference>
<feature type="transmembrane region" description="Helical" evidence="2">
    <location>
        <begin position="211"/>
        <end position="231"/>
    </location>
</feature>
<sequence length="710" mass="75772">MQPPSTSGSPAVPPPVAPASASSPPHSAATAERRSGGGPGPGSGAGFRPEIQGLRAVAVLLVAAYHIWLGRVSGGVDVFLLLTGFLITGSLLRAVERRGRVDFAAFWSRLVKRLFPGAAAALAGILVASLLFLPSTAWREAISGVVASALYFENWHLALNSVDYLAQNSSAGPVQHFWSLSVQGQFYLLWPLVITAAAALARAAGWPLRGVTGTVLALVFAASLTYSVVLTEADQPWAYFDTGARLWELALGGLLAVALPHLRLYRPLRIVLGWAGLAALVACGLLVPVSTMFPGYIALWPTLAAAAVIVGGSTNSPLAADRLLNLRPMHYIGDHAYTLYLWHWPVLVCYLAVADRTTPSLTGGCLILAVSMALAVATRWITENGVDAFTRTRTGNLWSLSVGAAFLVPVLAGAWVWSGYLDQEQRRQEAAAARSADYPGAAAIGTPAAAPAGSPVPINPAPANAAADVPVTYADGCNQGTHSFELIMCIYGPEDYDRTIALVGGSHAAHWFPALQRIAAEKRWRIVNLVKGACMFTGAEQMRGGEVYHSCMAWNERVMAELAELRPDAVFTNATRTNIDASAGPLGEVVVDGYVQRWRELGEMGIDVIAVRDTPRLDFAAPDCLAEEPPEECVGRRYNAMARVSPLKSLDDVPANVTFLDFTDQLCQGDMCPTVIGNVLVYWDRAHITATYMRTLAPVLRSRIEAATDL</sequence>
<feature type="compositionally biased region" description="Low complexity" evidence="1">
    <location>
        <begin position="1"/>
        <end position="10"/>
    </location>
</feature>